<name>A0A3G8YGY4_9DEIO</name>
<dbReference type="KEGG" id="dph:EHF33_14990"/>
<gene>
    <name evidence="1" type="ORF">EHF33_14990</name>
</gene>
<evidence type="ECO:0000313" key="1">
    <source>
        <dbReference type="EMBL" id="AZI44205.1"/>
    </source>
</evidence>
<protein>
    <submittedName>
        <fullName evidence="1">Uncharacterized protein</fullName>
    </submittedName>
</protein>
<dbReference type="EMBL" id="CP034184">
    <property type="protein sequence ID" value="AZI44205.1"/>
    <property type="molecule type" value="Genomic_DNA"/>
</dbReference>
<evidence type="ECO:0000313" key="2">
    <source>
        <dbReference type="Proteomes" id="UP000276417"/>
    </source>
</evidence>
<dbReference type="RefSeq" id="WP_124873618.1">
    <property type="nucleotide sequence ID" value="NZ_CP034184.1"/>
</dbReference>
<dbReference type="AlphaFoldDB" id="A0A3G8YGY4"/>
<reference evidence="1 2" key="1">
    <citation type="submission" date="2018-11" db="EMBL/GenBank/DDBJ databases">
        <title>Deinococcus shelandsis sp. nov., isolated from South Shetland Islands soil of Antarctica.</title>
        <authorList>
            <person name="Tian J."/>
        </authorList>
    </citation>
    <scope>NUCLEOTIDE SEQUENCE [LARGE SCALE GENOMIC DNA]</scope>
    <source>
        <strain evidence="1 2">S14-83T</strain>
    </source>
</reference>
<dbReference type="OrthoDB" id="34614at2"/>
<keyword evidence="2" id="KW-1185">Reference proteome</keyword>
<organism evidence="1 2">
    <name type="scientific">Deinococcus psychrotolerans</name>
    <dbReference type="NCBI Taxonomy" id="2489213"/>
    <lineage>
        <taxon>Bacteria</taxon>
        <taxon>Thermotogati</taxon>
        <taxon>Deinococcota</taxon>
        <taxon>Deinococci</taxon>
        <taxon>Deinococcales</taxon>
        <taxon>Deinococcaceae</taxon>
        <taxon>Deinococcus</taxon>
    </lineage>
</organism>
<sequence length="147" mass="15927">MPQIVSGRYENHNDAMQSVWGVHAAGLPLNDIALVSLNMQPSAVPISYTLHPNTQPFDAQLWWAGFFEALLSRPLDSQSLRAYLGVIRSGAYLMLAHGTAEHIRSAQRVLEDSGACDIVVRPAEADGSSEIPAFTAVKFPPASGLER</sequence>
<dbReference type="Proteomes" id="UP000276417">
    <property type="component" value="Chromosome 2"/>
</dbReference>
<accession>A0A3G8YGY4</accession>
<proteinExistence type="predicted"/>